<proteinExistence type="predicted"/>
<dbReference type="AlphaFoldDB" id="A0A814X7H6"/>
<dbReference type="EMBL" id="CAJOBA010006380">
    <property type="protein sequence ID" value="CAF3771145.1"/>
    <property type="molecule type" value="Genomic_DNA"/>
</dbReference>
<organism evidence="2 5">
    <name type="scientific">Didymodactylos carnosus</name>
    <dbReference type="NCBI Taxonomy" id="1234261"/>
    <lineage>
        <taxon>Eukaryota</taxon>
        <taxon>Metazoa</taxon>
        <taxon>Spiralia</taxon>
        <taxon>Gnathifera</taxon>
        <taxon>Rotifera</taxon>
        <taxon>Eurotatoria</taxon>
        <taxon>Bdelloidea</taxon>
        <taxon>Philodinida</taxon>
        <taxon>Philodinidae</taxon>
        <taxon>Didymodactylos</taxon>
    </lineage>
</organism>
<dbReference type="Proteomes" id="UP000681722">
    <property type="component" value="Unassembled WGS sequence"/>
</dbReference>
<evidence type="ECO:0000313" key="4">
    <source>
        <dbReference type="EMBL" id="CAF3976481.1"/>
    </source>
</evidence>
<accession>A0A814X7H6</accession>
<sequence>MVKTRNSWYEGYNNFIPSTNNSLEATNWVIKDEHTFRKPHSLSRFFTIANDIVNNWSKSRNRNQIDPILFSTEPTISLKKWTDAYHFAKSSKSVLQILTKTKGLTDYYIPAGETENITTNEIFCLEN</sequence>
<dbReference type="Proteomes" id="UP000677228">
    <property type="component" value="Unassembled WGS sequence"/>
</dbReference>
<reference evidence="2" key="1">
    <citation type="submission" date="2021-02" db="EMBL/GenBank/DDBJ databases">
        <authorList>
            <person name="Nowell W R."/>
        </authorList>
    </citation>
    <scope>NUCLEOTIDE SEQUENCE</scope>
</reference>
<keyword evidence="5" id="KW-1185">Reference proteome</keyword>
<evidence type="ECO:0000313" key="2">
    <source>
        <dbReference type="EMBL" id="CAF1212506.1"/>
    </source>
</evidence>
<evidence type="ECO:0000313" key="3">
    <source>
        <dbReference type="EMBL" id="CAF3771145.1"/>
    </source>
</evidence>
<dbReference type="EMBL" id="CAJOBC010009000">
    <property type="protein sequence ID" value="CAF3976481.1"/>
    <property type="molecule type" value="Genomic_DNA"/>
</dbReference>
<gene>
    <name evidence="2" type="ORF">GPM918_LOCUS24284</name>
    <name evidence="1" type="ORF">OVA965_LOCUS14596</name>
    <name evidence="4" type="ORF">SRO942_LOCUS24283</name>
    <name evidence="3" type="ORF">TMI583_LOCUS14600</name>
</gene>
<protein>
    <submittedName>
        <fullName evidence="2">Uncharacterized protein</fullName>
    </submittedName>
</protein>
<dbReference type="Proteomes" id="UP000682733">
    <property type="component" value="Unassembled WGS sequence"/>
</dbReference>
<dbReference type="EMBL" id="CAJNOQ010008999">
    <property type="protein sequence ID" value="CAF1212506.1"/>
    <property type="molecule type" value="Genomic_DNA"/>
</dbReference>
<evidence type="ECO:0000313" key="1">
    <source>
        <dbReference type="EMBL" id="CAF1001794.1"/>
    </source>
</evidence>
<comment type="caution">
    <text evidence="2">The sequence shown here is derived from an EMBL/GenBank/DDBJ whole genome shotgun (WGS) entry which is preliminary data.</text>
</comment>
<evidence type="ECO:0000313" key="5">
    <source>
        <dbReference type="Proteomes" id="UP000663829"/>
    </source>
</evidence>
<dbReference type="OrthoDB" id="119028at2759"/>
<dbReference type="EMBL" id="CAJNOK010006372">
    <property type="protein sequence ID" value="CAF1001794.1"/>
    <property type="molecule type" value="Genomic_DNA"/>
</dbReference>
<name>A0A814X7H6_9BILA</name>
<dbReference type="Proteomes" id="UP000663829">
    <property type="component" value="Unassembled WGS sequence"/>
</dbReference>